<comment type="caution">
    <text evidence="5">The sequence shown here is derived from an EMBL/GenBank/DDBJ whole genome shotgun (WGS) entry which is preliminary data.</text>
</comment>
<evidence type="ECO:0000256" key="1">
    <source>
        <dbReference type="SAM" id="MobiDB-lite"/>
    </source>
</evidence>
<protein>
    <recommendedName>
        <fullName evidence="4">TRP C-terminal domain-containing protein</fullName>
    </recommendedName>
</protein>
<feature type="compositionally biased region" description="Acidic residues" evidence="1">
    <location>
        <begin position="1048"/>
        <end position="1059"/>
    </location>
</feature>
<evidence type="ECO:0000256" key="2">
    <source>
        <dbReference type="SAM" id="Phobius"/>
    </source>
</evidence>
<evidence type="ECO:0000259" key="4">
    <source>
        <dbReference type="Pfam" id="PF06011"/>
    </source>
</evidence>
<feature type="compositionally biased region" description="Basic and acidic residues" evidence="1">
    <location>
        <begin position="1086"/>
        <end position="1100"/>
    </location>
</feature>
<keyword evidence="6" id="KW-1185">Reference proteome</keyword>
<feature type="transmembrane region" description="Helical" evidence="2">
    <location>
        <begin position="311"/>
        <end position="336"/>
    </location>
</feature>
<feature type="signal peptide" evidence="3">
    <location>
        <begin position="1"/>
        <end position="25"/>
    </location>
</feature>
<feature type="transmembrane region" description="Helical" evidence="2">
    <location>
        <begin position="542"/>
        <end position="560"/>
    </location>
</feature>
<feature type="compositionally biased region" description="Low complexity" evidence="1">
    <location>
        <begin position="828"/>
        <end position="845"/>
    </location>
</feature>
<feature type="compositionally biased region" description="Basic residues" evidence="1">
    <location>
        <begin position="767"/>
        <end position="777"/>
    </location>
</feature>
<dbReference type="OrthoDB" id="5312224at2759"/>
<proteinExistence type="predicted"/>
<dbReference type="STRING" id="741276.A0A2S5B5F7"/>
<keyword evidence="2" id="KW-1133">Transmembrane helix</keyword>
<gene>
    <name evidence="5" type="ORF">BMF94_5016</name>
</gene>
<sequence>MGLRRLDSALVAAVVAVWCAAIADAQILHSTRFKSCLPGDAAAAPTTQQLRFTDLYAQYDQGQRAVGQEATGVDLSSLGKPIWNQNGAILVGTGDVLRFVMTGSVGTESAGYSDETGLLSTLLLNSQVLSFDVADNRSALCSAIRTTSGATGVTSNGSRTVAESGCPYSGDVALGITIPFTSSYPLTTINTNLVALDSSNPAQQLACYDLSFTPYYPDHFAYAIVRYLIIGLVALYALLYYLSRFYASYTTWLHDNETQLASSLTLMLTGRATGGSRRGMWRTVYFHAWAGRQIVASASLRRFVTAELREIFTLIAWFSLIGTIAVEWPGFAYPVFKQAAWMNLVYSNSLSFAKAATDALSSVSTLPSAFSRQMTDLDSPLYLDQSLPNVLLDLENESNGIERWCRMIGVRHEDVWAVCAFTFFAICGCAIAIQLVWFLTNALVDAVFPIRREVKAQPAVIDKLANLDQDEALEPSLRKEHSPSSTTRSDRRSDGTIGRYLESGDFADEPYLEEDGVEDGPESAVLTTPTWRLHAAHLHGNLVRILLFFHLPLTLFSTYQFTLYSTASTSRFALAVVSFALVCVAVPVYLIRQLHALPARRLYTDLPTLLTYGPLYNTYSDECVLFPLVTLSSNLINGIVIGAAQSTGTAQAAVVLICEVAHTLVTSLWLPWGDHSAMGPLAFFLSLARIIIAVLLVVLSPTVNVSTSAGSWLAYVIFLCAGLVLLLLLLVAVCKLVELCVRLIGRVPFDESRSPRSGGLFGALRKINGKGSRRHPSSKTAQRNRAARQSEASRQRAIEERRRRNLHRERLAHGSDGASVNTHTFMLPSAARPAGHAGAAGSAHSLTPTNSPFPSSGLVDDDGFIMSAMSSRGWDSPSIRSGPYPGGPILRPGPQQWSSELSVGTDAPAASATLVAPPMNASVGQAGASSGFSRVGGGRASHSNPYQLAQDAVTAYPPYPPVSSADMYAPRRSSHGAFTETSSMPPAQRQASRPSLTLPSSSALLSNTVSPGGRLDEEHNRRLSTRVKARQARKGGFFGRFKSQPAYSDEDFSDDSDSDAESRAPGGPGRKSGGGLLGRLVGAAPRRSDRKQEHDAHEMYEPPFEPPPTDSGEKGFSVVRKPRPRPAGPPASESHPIGDAEGPPARSAPHVSVQAPSPPASLRGEVIDSS</sequence>
<feature type="region of interest" description="Disordered" evidence="1">
    <location>
        <begin position="760"/>
        <end position="854"/>
    </location>
</feature>
<name>A0A2S5B5F7_9BASI</name>
<evidence type="ECO:0000256" key="3">
    <source>
        <dbReference type="SAM" id="SignalP"/>
    </source>
</evidence>
<feature type="region of interest" description="Disordered" evidence="1">
    <location>
        <begin position="925"/>
        <end position="944"/>
    </location>
</feature>
<organism evidence="5 6">
    <name type="scientific">Rhodotorula taiwanensis</name>
    <dbReference type="NCBI Taxonomy" id="741276"/>
    <lineage>
        <taxon>Eukaryota</taxon>
        <taxon>Fungi</taxon>
        <taxon>Dikarya</taxon>
        <taxon>Basidiomycota</taxon>
        <taxon>Pucciniomycotina</taxon>
        <taxon>Microbotryomycetes</taxon>
        <taxon>Sporidiobolales</taxon>
        <taxon>Sporidiobolaceae</taxon>
        <taxon>Rhodotorula</taxon>
    </lineage>
</organism>
<evidence type="ECO:0000313" key="6">
    <source>
        <dbReference type="Proteomes" id="UP000237144"/>
    </source>
</evidence>
<feature type="compositionally biased region" description="Low complexity" evidence="1">
    <location>
        <begin position="991"/>
        <end position="1006"/>
    </location>
</feature>
<feature type="compositionally biased region" description="Low complexity" evidence="1">
    <location>
        <begin position="781"/>
        <end position="790"/>
    </location>
</feature>
<feature type="transmembrane region" description="Helical" evidence="2">
    <location>
        <begin position="572"/>
        <end position="591"/>
    </location>
</feature>
<feature type="region of interest" description="Disordered" evidence="1">
    <location>
        <begin position="964"/>
        <end position="1170"/>
    </location>
</feature>
<dbReference type="Pfam" id="PF06011">
    <property type="entry name" value="TRP"/>
    <property type="match status" value="1"/>
</dbReference>
<feature type="region of interest" description="Disordered" evidence="1">
    <location>
        <begin position="474"/>
        <end position="502"/>
    </location>
</feature>
<keyword evidence="2" id="KW-0472">Membrane</keyword>
<feature type="compositionally biased region" description="Basic and acidic residues" evidence="1">
    <location>
        <begin position="476"/>
        <end position="494"/>
    </location>
</feature>
<feature type="chain" id="PRO_5015571715" description="TRP C-terminal domain-containing protein" evidence="3">
    <location>
        <begin position="26"/>
        <end position="1170"/>
    </location>
</feature>
<evidence type="ECO:0000313" key="5">
    <source>
        <dbReference type="EMBL" id="POY72007.1"/>
    </source>
</evidence>
<dbReference type="GO" id="GO:0016020">
    <property type="term" value="C:membrane"/>
    <property type="evidence" value="ECO:0007669"/>
    <property type="project" value="TreeGrafter"/>
</dbReference>
<feature type="region of interest" description="Disordered" evidence="1">
    <location>
        <begin position="872"/>
        <end position="901"/>
    </location>
</feature>
<reference evidence="5 6" key="1">
    <citation type="journal article" date="2018" name="Front. Microbiol.">
        <title>Prospects for Fungal Bioremediation of Acidic Radioactive Waste Sites: Characterization and Genome Sequence of Rhodotorula taiwanensis MD1149.</title>
        <authorList>
            <person name="Tkavc R."/>
            <person name="Matrosova V.Y."/>
            <person name="Grichenko O.E."/>
            <person name="Gostincar C."/>
            <person name="Volpe R.P."/>
            <person name="Klimenkova P."/>
            <person name="Gaidamakova E.K."/>
            <person name="Zhou C.E."/>
            <person name="Stewart B.J."/>
            <person name="Lyman M.G."/>
            <person name="Malfatti S.A."/>
            <person name="Rubinfeld B."/>
            <person name="Courtot M."/>
            <person name="Singh J."/>
            <person name="Dalgard C.L."/>
            <person name="Hamilton T."/>
            <person name="Frey K.G."/>
            <person name="Gunde-Cimerman N."/>
            <person name="Dugan L."/>
            <person name="Daly M.J."/>
        </authorList>
    </citation>
    <scope>NUCLEOTIDE SEQUENCE [LARGE SCALE GENOMIC DNA]</scope>
    <source>
        <strain evidence="5 6">MD1149</strain>
    </source>
</reference>
<dbReference type="GO" id="GO:0055085">
    <property type="term" value="P:transmembrane transport"/>
    <property type="evidence" value="ECO:0007669"/>
    <property type="project" value="TreeGrafter"/>
</dbReference>
<feature type="domain" description="TRP C-terminal" evidence="4">
    <location>
        <begin position="538"/>
        <end position="741"/>
    </location>
</feature>
<feature type="transmembrane region" description="Helical" evidence="2">
    <location>
        <begin position="682"/>
        <end position="700"/>
    </location>
</feature>
<feature type="compositionally biased region" description="Basic residues" evidence="1">
    <location>
        <begin position="1022"/>
        <end position="1033"/>
    </location>
</feature>
<dbReference type="InterPro" id="IPR040241">
    <property type="entry name" value="TRP_Flc/Pkd2-like"/>
</dbReference>
<feature type="transmembrane region" description="Helical" evidence="2">
    <location>
        <begin position="415"/>
        <end position="444"/>
    </location>
</feature>
<keyword evidence="3" id="KW-0732">Signal</keyword>
<dbReference type="Proteomes" id="UP000237144">
    <property type="component" value="Unassembled WGS sequence"/>
</dbReference>
<dbReference type="EMBL" id="PJQD01000063">
    <property type="protein sequence ID" value="POY72007.1"/>
    <property type="molecule type" value="Genomic_DNA"/>
</dbReference>
<dbReference type="AlphaFoldDB" id="A0A2S5B5F7"/>
<dbReference type="PANTHER" id="PTHR31145:SF6">
    <property type="entry name" value="INTEGRAL MEMBRANE PROTEIN (AFU_ORTHOLOGUE AFUA_7G01610)"/>
    <property type="match status" value="1"/>
</dbReference>
<feature type="transmembrane region" description="Helical" evidence="2">
    <location>
        <begin position="220"/>
        <end position="242"/>
    </location>
</feature>
<feature type="compositionally biased region" description="Basic and acidic residues" evidence="1">
    <location>
        <begin position="791"/>
        <end position="813"/>
    </location>
</feature>
<accession>A0A2S5B5F7</accession>
<dbReference type="InterPro" id="IPR010308">
    <property type="entry name" value="TRP_C"/>
</dbReference>
<dbReference type="PANTHER" id="PTHR31145">
    <property type="entry name" value="INTEGRAL MEMBRANE PROTEIN (AFU_ORTHOLOGUE AFUA_7G01610)"/>
    <property type="match status" value="1"/>
</dbReference>
<feature type="compositionally biased region" description="Gly residues" evidence="1">
    <location>
        <begin position="1066"/>
        <end position="1077"/>
    </location>
</feature>
<feature type="transmembrane region" description="Helical" evidence="2">
    <location>
        <begin position="712"/>
        <end position="737"/>
    </location>
</feature>
<keyword evidence="2" id="KW-0812">Transmembrane</keyword>